<dbReference type="GO" id="GO:0000026">
    <property type="term" value="F:alpha-1,2-mannosyltransferase activity"/>
    <property type="evidence" value="ECO:0007669"/>
    <property type="project" value="TreeGrafter"/>
</dbReference>
<keyword evidence="4" id="KW-0812">Transmembrane</keyword>
<protein>
    <recommendedName>
        <fullName evidence="7">Alpha-1,2 mannosyltransferase KTR1</fullName>
    </recommendedName>
</protein>
<keyword evidence="2" id="KW-0328">Glycosyltransferase</keyword>
<dbReference type="GO" id="GO:0016020">
    <property type="term" value="C:membrane"/>
    <property type="evidence" value="ECO:0007669"/>
    <property type="project" value="InterPro"/>
</dbReference>
<evidence type="ECO:0000256" key="2">
    <source>
        <dbReference type="ARBA" id="ARBA00022676"/>
    </source>
</evidence>
<dbReference type="PANTHER" id="PTHR31121">
    <property type="entry name" value="ALPHA-1,2 MANNOSYLTRANSFERASE KTR1"/>
    <property type="match status" value="1"/>
</dbReference>
<evidence type="ECO:0000256" key="4">
    <source>
        <dbReference type="SAM" id="Phobius"/>
    </source>
</evidence>
<dbReference type="AlphaFoldDB" id="A0A8H7AS41"/>
<evidence type="ECO:0000256" key="3">
    <source>
        <dbReference type="ARBA" id="ARBA00022679"/>
    </source>
</evidence>
<keyword evidence="6" id="KW-1185">Reference proteome</keyword>
<dbReference type="InterPro" id="IPR029044">
    <property type="entry name" value="Nucleotide-diphossugar_trans"/>
</dbReference>
<dbReference type="Pfam" id="PF01793">
    <property type="entry name" value="Glyco_transf_15"/>
    <property type="match status" value="1"/>
</dbReference>
<evidence type="ECO:0008006" key="7">
    <source>
        <dbReference type="Google" id="ProtNLM"/>
    </source>
</evidence>
<reference evidence="5" key="1">
    <citation type="submission" date="2020-02" db="EMBL/GenBank/DDBJ databases">
        <authorList>
            <person name="Palmer J.M."/>
        </authorList>
    </citation>
    <scope>NUCLEOTIDE SEQUENCE</scope>
    <source>
        <strain evidence="5">EPUS1.4</strain>
        <tissue evidence="5">Thallus</tissue>
    </source>
</reference>
<evidence type="ECO:0000313" key="5">
    <source>
        <dbReference type="EMBL" id="KAF7513344.1"/>
    </source>
</evidence>
<dbReference type="SUPFAM" id="SSF53448">
    <property type="entry name" value="Nucleotide-diphospho-sugar transferases"/>
    <property type="match status" value="1"/>
</dbReference>
<keyword evidence="3" id="KW-0808">Transferase</keyword>
<proteinExistence type="inferred from homology"/>
<dbReference type="EMBL" id="JAACFV010000006">
    <property type="protein sequence ID" value="KAF7513344.1"/>
    <property type="molecule type" value="Genomic_DNA"/>
</dbReference>
<accession>A0A8H7AS41</accession>
<comment type="caution">
    <text evidence="5">The sequence shown here is derived from an EMBL/GenBank/DDBJ whole genome shotgun (WGS) entry which is preliminary data.</text>
</comment>
<dbReference type="OrthoDB" id="202470at2759"/>
<gene>
    <name evidence="5" type="ORF">GJ744_009765</name>
</gene>
<dbReference type="Gene3D" id="3.90.550.10">
    <property type="entry name" value="Spore Coat Polysaccharide Biosynthesis Protein SpsA, Chain A"/>
    <property type="match status" value="1"/>
</dbReference>
<keyword evidence="4" id="KW-0472">Membrane</keyword>
<feature type="transmembrane region" description="Helical" evidence="4">
    <location>
        <begin position="81"/>
        <end position="101"/>
    </location>
</feature>
<evidence type="ECO:0000313" key="6">
    <source>
        <dbReference type="Proteomes" id="UP000606974"/>
    </source>
</evidence>
<name>A0A8H7AS41_9EURO</name>
<comment type="similarity">
    <text evidence="1">Belongs to the glycosyltransferase 15 family.</text>
</comment>
<dbReference type="FunFam" id="3.90.550.10:FF:000051">
    <property type="entry name" value="Alpha-1,2-mannosyltransferase (Ktr4)"/>
    <property type="match status" value="1"/>
</dbReference>
<organism evidence="5 6">
    <name type="scientific">Endocarpon pusillum</name>
    <dbReference type="NCBI Taxonomy" id="364733"/>
    <lineage>
        <taxon>Eukaryota</taxon>
        <taxon>Fungi</taxon>
        <taxon>Dikarya</taxon>
        <taxon>Ascomycota</taxon>
        <taxon>Pezizomycotina</taxon>
        <taxon>Eurotiomycetes</taxon>
        <taxon>Chaetothyriomycetidae</taxon>
        <taxon>Verrucariales</taxon>
        <taxon>Verrucariaceae</taxon>
        <taxon>Endocarpon</taxon>
    </lineage>
</organism>
<dbReference type="GO" id="GO:0005794">
    <property type="term" value="C:Golgi apparatus"/>
    <property type="evidence" value="ECO:0007669"/>
    <property type="project" value="TreeGrafter"/>
</dbReference>
<dbReference type="GO" id="GO:0006493">
    <property type="term" value="P:protein O-linked glycosylation"/>
    <property type="evidence" value="ECO:0007669"/>
    <property type="project" value="TreeGrafter"/>
</dbReference>
<dbReference type="GO" id="GO:0000032">
    <property type="term" value="P:cell wall mannoprotein biosynthetic process"/>
    <property type="evidence" value="ECO:0007669"/>
    <property type="project" value="TreeGrafter"/>
</dbReference>
<keyword evidence="4" id="KW-1133">Transmembrane helix</keyword>
<sequence length="518" mass="60307">MSSPIILHRISATPTISTATEDPFFSPNFHLRERSLSPASRVSVASSAAASSAGVSTAQRSRSAWWSPLERPFRISPFRAIPLRWLVILLCLGMAFSIWHLPLPTTRELPPQFSASHSTSALQVLRPHNSAGVSLKDPEKWLRENSEDAVARNERWWKRAPRKPRAAIISLVRNEELEGIMQSMRQLEHHWNKKYQYPWVFFNEKPFSERFKAATSNLTSARVYYELIPIEHWSTPEWVDEDRYMNSLDYLGTIGVGKGWMLSYRNMCRWNSGFFYKHPRLRDFDYYWRVEPDVHFFCDIGYDPFRFLHENNLVYGFNMNILDDARSFPSLWAKTVDFIQQHPDLVHPDADLDWLVDEQGEYNNCQFFSNFEIGSLNFFRAKENEKYFDWLDKHGGFYYERFGDAPIHTLSVAMFAPKQSAWFFRDIGYQHDINRHCPPHSADRCSCQPTSLDENFYKLVPLESPQMKPRDTCIRQWLGSGVNGRGVDWLKKKDGWSQDAERAFGGDGYGGYVVDGMV</sequence>
<dbReference type="PANTHER" id="PTHR31121:SF7">
    <property type="entry name" value="MANNOSYLTRANSFERASE KTR4-RELATED"/>
    <property type="match status" value="1"/>
</dbReference>
<evidence type="ECO:0000256" key="1">
    <source>
        <dbReference type="ARBA" id="ARBA00007677"/>
    </source>
</evidence>
<dbReference type="GO" id="GO:0006487">
    <property type="term" value="P:protein N-linked glycosylation"/>
    <property type="evidence" value="ECO:0007669"/>
    <property type="project" value="TreeGrafter"/>
</dbReference>
<dbReference type="InterPro" id="IPR002685">
    <property type="entry name" value="Glyco_trans_15"/>
</dbReference>
<dbReference type="Proteomes" id="UP000606974">
    <property type="component" value="Unassembled WGS sequence"/>
</dbReference>